<dbReference type="KEGG" id="acib:ACBT_1682"/>
<dbReference type="RefSeq" id="WP_024775962.1">
    <property type="nucleotide sequence ID" value="NZ_CP054051.1"/>
</dbReference>
<proteinExistence type="predicted"/>
<organism evidence="1 2">
    <name type="scientific">Aliarcobacter cibarius</name>
    <dbReference type="NCBI Taxonomy" id="255507"/>
    <lineage>
        <taxon>Bacteria</taxon>
        <taxon>Pseudomonadati</taxon>
        <taxon>Campylobacterota</taxon>
        <taxon>Epsilonproteobacteria</taxon>
        <taxon>Campylobacterales</taxon>
        <taxon>Arcobacteraceae</taxon>
        <taxon>Aliarcobacter</taxon>
    </lineage>
</organism>
<accession>A0A7L5JR30</accession>
<protein>
    <submittedName>
        <fullName evidence="1">Uncharacterized protein</fullName>
    </submittedName>
</protein>
<sequence length="99" mass="11475">MSLVDISSINLIPKLVDEIKSLKSEVLELKQQLKPNYDLSKRAGVMKYLNISDSTVAKYIKEGTFKQGYHYYRELKGSKSIIRFVSGAIEEFKNQRMRK</sequence>
<name>A0A7L5JR30_9BACT</name>
<gene>
    <name evidence="1" type="ORF">ACBT_1682</name>
</gene>
<dbReference type="OrthoDB" id="5345452at2"/>
<dbReference type="EMBL" id="CP054051">
    <property type="protein sequence ID" value="QKJ27579.1"/>
    <property type="molecule type" value="Genomic_DNA"/>
</dbReference>
<reference evidence="1 2" key="1">
    <citation type="submission" date="2020-05" db="EMBL/GenBank/DDBJ databases">
        <title>Complete genome sequencing of Campylobacter and Arcobacter type strains.</title>
        <authorList>
            <person name="Miller W.G."/>
            <person name="Yee E."/>
        </authorList>
    </citation>
    <scope>NUCLEOTIDE SEQUENCE [LARGE SCALE GENOMIC DNA]</scope>
    <source>
        <strain evidence="1 2">LMG 21996</strain>
    </source>
</reference>
<evidence type="ECO:0000313" key="1">
    <source>
        <dbReference type="EMBL" id="QKJ27579.1"/>
    </source>
</evidence>
<dbReference type="Proteomes" id="UP000509513">
    <property type="component" value="Chromosome"/>
</dbReference>
<dbReference type="AlphaFoldDB" id="A0A7L5JR30"/>
<evidence type="ECO:0000313" key="2">
    <source>
        <dbReference type="Proteomes" id="UP000509513"/>
    </source>
</evidence>